<evidence type="ECO:0000313" key="1">
    <source>
        <dbReference type="EMBL" id="NKY58841.1"/>
    </source>
</evidence>
<evidence type="ECO:0008006" key="3">
    <source>
        <dbReference type="Google" id="ProtNLM"/>
    </source>
</evidence>
<dbReference type="AlphaFoldDB" id="A0A846YM67"/>
<protein>
    <recommendedName>
        <fullName evidence="3">Ribbon-helix-helix protein CopG domain-containing protein</fullName>
    </recommendedName>
</protein>
<sequence length="109" mass="12201">MIDNEPDPGYPRTPEAAEDFLNTLTYDDTATLPPLPPATDRIEHGMVATSFKWTPEMRDRVRRKAAEHGVTPSILIRQYIEMGLLSEQSERMIPLADAVRALTSLPHSA</sequence>
<evidence type="ECO:0000313" key="2">
    <source>
        <dbReference type="Proteomes" id="UP000570678"/>
    </source>
</evidence>
<dbReference type="Proteomes" id="UP000570678">
    <property type="component" value="Unassembled WGS sequence"/>
</dbReference>
<keyword evidence="2" id="KW-1185">Reference proteome</keyword>
<comment type="caution">
    <text evidence="1">The sequence shown here is derived from an EMBL/GenBank/DDBJ whole genome shotgun (WGS) entry which is preliminary data.</text>
</comment>
<reference evidence="1 2" key="1">
    <citation type="submission" date="2020-04" db="EMBL/GenBank/DDBJ databases">
        <title>MicrobeNet Type strains.</title>
        <authorList>
            <person name="Nicholson A.C."/>
        </authorList>
    </citation>
    <scope>NUCLEOTIDE SEQUENCE [LARGE SCALE GENOMIC DNA]</scope>
    <source>
        <strain evidence="1 2">JCM 3332</strain>
    </source>
</reference>
<name>A0A846YM67_9NOCA</name>
<accession>A0A846YM67</accession>
<gene>
    <name evidence="1" type="ORF">HGA15_22385</name>
</gene>
<proteinExistence type="predicted"/>
<dbReference type="EMBL" id="JAAXOT010000012">
    <property type="protein sequence ID" value="NKY58841.1"/>
    <property type="molecule type" value="Genomic_DNA"/>
</dbReference>
<dbReference type="RefSeq" id="WP_062979605.1">
    <property type="nucleotide sequence ID" value="NZ_JAAXOT010000012.1"/>
</dbReference>
<organism evidence="1 2">
    <name type="scientific">Nocardia flavorosea</name>
    <dbReference type="NCBI Taxonomy" id="53429"/>
    <lineage>
        <taxon>Bacteria</taxon>
        <taxon>Bacillati</taxon>
        <taxon>Actinomycetota</taxon>
        <taxon>Actinomycetes</taxon>
        <taxon>Mycobacteriales</taxon>
        <taxon>Nocardiaceae</taxon>
        <taxon>Nocardia</taxon>
    </lineage>
</organism>